<dbReference type="EMBL" id="JAGTJQ010000003">
    <property type="protein sequence ID" value="KAH7034553.1"/>
    <property type="molecule type" value="Genomic_DNA"/>
</dbReference>
<accession>A0A9P8Y9U4</accession>
<feature type="compositionally biased region" description="Polar residues" evidence="2">
    <location>
        <begin position="382"/>
        <end position="417"/>
    </location>
</feature>
<evidence type="ECO:0000259" key="3">
    <source>
        <dbReference type="Pfam" id="PF07653"/>
    </source>
</evidence>
<protein>
    <recommendedName>
        <fullName evidence="3">SH3 domain-containing protein</fullName>
    </recommendedName>
</protein>
<feature type="compositionally biased region" description="Basic and acidic residues" evidence="2">
    <location>
        <begin position="215"/>
        <end position="227"/>
    </location>
</feature>
<evidence type="ECO:0000256" key="2">
    <source>
        <dbReference type="SAM" id="MobiDB-lite"/>
    </source>
</evidence>
<dbReference type="OrthoDB" id="5243589at2759"/>
<feature type="region of interest" description="Disordered" evidence="2">
    <location>
        <begin position="137"/>
        <end position="185"/>
    </location>
</feature>
<feature type="compositionally biased region" description="Low complexity" evidence="2">
    <location>
        <begin position="144"/>
        <end position="163"/>
    </location>
</feature>
<feature type="compositionally biased region" description="Pro residues" evidence="2">
    <location>
        <begin position="284"/>
        <end position="294"/>
    </location>
</feature>
<dbReference type="InterPro" id="IPR001452">
    <property type="entry name" value="SH3_domain"/>
</dbReference>
<dbReference type="AlphaFoldDB" id="A0A9P8Y9U4"/>
<dbReference type="Gene3D" id="2.30.30.40">
    <property type="entry name" value="SH3 Domains"/>
    <property type="match status" value="1"/>
</dbReference>
<evidence type="ECO:0000313" key="4">
    <source>
        <dbReference type="EMBL" id="KAH7034553.1"/>
    </source>
</evidence>
<dbReference type="Proteomes" id="UP000756346">
    <property type="component" value="Unassembled WGS sequence"/>
</dbReference>
<proteinExistence type="predicted"/>
<dbReference type="SUPFAM" id="SSF50044">
    <property type="entry name" value="SH3-domain"/>
    <property type="match status" value="2"/>
</dbReference>
<dbReference type="InterPro" id="IPR036028">
    <property type="entry name" value="SH3-like_dom_sf"/>
</dbReference>
<reference evidence="4" key="1">
    <citation type="journal article" date="2021" name="Nat. Commun.">
        <title>Genetic determinants of endophytism in the Arabidopsis root mycobiome.</title>
        <authorList>
            <person name="Mesny F."/>
            <person name="Miyauchi S."/>
            <person name="Thiergart T."/>
            <person name="Pickel B."/>
            <person name="Atanasova L."/>
            <person name="Karlsson M."/>
            <person name="Huettel B."/>
            <person name="Barry K.W."/>
            <person name="Haridas S."/>
            <person name="Chen C."/>
            <person name="Bauer D."/>
            <person name="Andreopoulos W."/>
            <person name="Pangilinan J."/>
            <person name="LaButti K."/>
            <person name="Riley R."/>
            <person name="Lipzen A."/>
            <person name="Clum A."/>
            <person name="Drula E."/>
            <person name="Henrissat B."/>
            <person name="Kohler A."/>
            <person name="Grigoriev I.V."/>
            <person name="Martin F.M."/>
            <person name="Hacquard S."/>
        </authorList>
    </citation>
    <scope>NUCLEOTIDE SEQUENCE</scope>
    <source>
        <strain evidence="4">MPI-CAGE-CH-0230</strain>
    </source>
</reference>
<sequence>MAIDAEDLVIQPFRELVERGKEAIANAGDAADEDPDQAKVMAKAAASVVKEGERALGRLQPLWEQQLEKYGDAFTEAIRDDSTIAEGRRVLEDLLYDFDDYTELDTFEAERYTQLQSASRSFARSAIETIKTMKIDAPVPRGLPQPLSTPITPTSPDPTQLTFPPLPPLPPLSPKSAASRPQTAYEATHASFHNHHNVPPLPAVRANGVTSMRSSRADGLTRNDTRMSHSSQGSARRASSRAGTNHHSSVQFEVAEAAHRVSPNLEVLGEEMHKIRLVQGGAQSPPPPPPPPPQQQQHLQGGVPPPLPVGSPWTIPRTTAWVTEQANSVEPPQARFRDSIPEDTIPGLAATNGHAKIRHPNNRYTSDSSRRASSVFDGPASPETTARRSSNTSHSNGDDFTTLDQNYQRHNIRSSSMVHLDARGEQVEARPGSRMDALAEHEEQPLPIQHPDPQSFDTGLMLAREDEGQSLSRSATPIWYSRKANCSIGPESSLYQQGGFCRGALAFRTDGLESGTKIVYDYLDKKSENQCISCEYRQDTARIQNDMRRAANANFITEGVIYRSRFLYKSHMSTNISTSTPFACVFCAQDGRTTREGDATVFRNKDQLFKHLARHPQPLPPVNGVTVLYGTVAKDHFDAADFDLHFPESAAVANSVVTDEQSEKLARLPTAVARKTHIEGYGPDNLESSILRFYAGARIIGIEFPEQYDGKWCRGWHDGLRGYFPSKIIELEPPTKSEVRLPGMNNDGVTLKARWKWTPKDAGAGWLVFDKGDVISNVSWTNQEQWCWSGITKNGKAGFFPQTHIKPESISAAISSGPSFSGSGAKSIKGGSKMKMFGLRRTTTVSSNNS</sequence>
<dbReference type="GeneID" id="70187781"/>
<dbReference type="Pfam" id="PF07653">
    <property type="entry name" value="SH3_2"/>
    <property type="match status" value="1"/>
</dbReference>
<feature type="region of interest" description="Disordered" evidence="2">
    <location>
        <begin position="212"/>
        <end position="247"/>
    </location>
</feature>
<gene>
    <name evidence="4" type="ORF">B0I36DRAFT_360067</name>
</gene>
<keyword evidence="1" id="KW-0728">SH3 domain</keyword>
<feature type="domain" description="SH3" evidence="3">
    <location>
        <begin position="757"/>
        <end position="807"/>
    </location>
</feature>
<keyword evidence="5" id="KW-1185">Reference proteome</keyword>
<comment type="caution">
    <text evidence="4">The sequence shown here is derived from an EMBL/GenBank/DDBJ whole genome shotgun (WGS) entry which is preliminary data.</text>
</comment>
<name>A0A9P8Y9U4_9PEZI</name>
<feature type="compositionally biased region" description="Pro residues" evidence="2">
    <location>
        <begin position="164"/>
        <end position="173"/>
    </location>
</feature>
<feature type="compositionally biased region" description="Basic and acidic residues" evidence="2">
    <location>
        <begin position="420"/>
        <end position="435"/>
    </location>
</feature>
<evidence type="ECO:0000256" key="1">
    <source>
        <dbReference type="ARBA" id="ARBA00022443"/>
    </source>
</evidence>
<feature type="compositionally biased region" description="Low complexity" evidence="2">
    <location>
        <begin position="228"/>
        <end position="242"/>
    </location>
</feature>
<dbReference type="RefSeq" id="XP_046014646.1">
    <property type="nucleotide sequence ID" value="XM_046158235.1"/>
</dbReference>
<organism evidence="4 5">
    <name type="scientific">Microdochium trichocladiopsis</name>
    <dbReference type="NCBI Taxonomy" id="1682393"/>
    <lineage>
        <taxon>Eukaryota</taxon>
        <taxon>Fungi</taxon>
        <taxon>Dikarya</taxon>
        <taxon>Ascomycota</taxon>
        <taxon>Pezizomycotina</taxon>
        <taxon>Sordariomycetes</taxon>
        <taxon>Xylariomycetidae</taxon>
        <taxon>Xylariales</taxon>
        <taxon>Microdochiaceae</taxon>
        <taxon>Microdochium</taxon>
    </lineage>
</organism>
<feature type="compositionally biased region" description="Polar residues" evidence="2">
    <location>
        <begin position="316"/>
        <end position="330"/>
    </location>
</feature>
<evidence type="ECO:0000313" key="5">
    <source>
        <dbReference type="Proteomes" id="UP000756346"/>
    </source>
</evidence>
<feature type="region of interest" description="Disordered" evidence="2">
    <location>
        <begin position="279"/>
        <end position="435"/>
    </location>
</feature>